<evidence type="ECO:0000259" key="1">
    <source>
        <dbReference type="Pfam" id="PF00534"/>
    </source>
</evidence>
<evidence type="ECO:0000259" key="2">
    <source>
        <dbReference type="Pfam" id="PF13439"/>
    </source>
</evidence>
<protein>
    <submittedName>
        <fullName evidence="3">Unannotated protein</fullName>
    </submittedName>
</protein>
<dbReference type="SUPFAM" id="SSF53756">
    <property type="entry name" value="UDP-Glycosyltransferase/glycogen phosphorylase"/>
    <property type="match status" value="1"/>
</dbReference>
<dbReference type="PANTHER" id="PTHR45947:SF3">
    <property type="entry name" value="SULFOQUINOVOSYL TRANSFERASE SQD2"/>
    <property type="match status" value="1"/>
</dbReference>
<feature type="domain" description="Glycosyltransferase subfamily 4-like N-terminal" evidence="2">
    <location>
        <begin position="13"/>
        <end position="208"/>
    </location>
</feature>
<name>A0A6J7JGU0_9ZZZZ</name>
<dbReference type="AlphaFoldDB" id="A0A6J7JGU0"/>
<dbReference type="GO" id="GO:0016757">
    <property type="term" value="F:glycosyltransferase activity"/>
    <property type="evidence" value="ECO:0007669"/>
    <property type="project" value="InterPro"/>
</dbReference>
<accession>A0A6J7JGU0</accession>
<dbReference type="CDD" id="cd03801">
    <property type="entry name" value="GT4_PimA-like"/>
    <property type="match status" value="1"/>
</dbReference>
<dbReference type="Pfam" id="PF13439">
    <property type="entry name" value="Glyco_transf_4"/>
    <property type="match status" value="1"/>
</dbReference>
<gene>
    <name evidence="3" type="ORF">UFOPK3564_03036</name>
</gene>
<organism evidence="3">
    <name type="scientific">freshwater metagenome</name>
    <dbReference type="NCBI Taxonomy" id="449393"/>
    <lineage>
        <taxon>unclassified sequences</taxon>
        <taxon>metagenomes</taxon>
        <taxon>ecological metagenomes</taxon>
    </lineage>
</organism>
<feature type="domain" description="Glycosyl transferase family 1" evidence="1">
    <location>
        <begin position="253"/>
        <end position="412"/>
    </location>
</feature>
<reference evidence="3" key="1">
    <citation type="submission" date="2020-05" db="EMBL/GenBank/DDBJ databases">
        <authorList>
            <person name="Chiriac C."/>
            <person name="Salcher M."/>
            <person name="Ghai R."/>
            <person name="Kavagutti S V."/>
        </authorList>
    </citation>
    <scope>NUCLEOTIDE SEQUENCE</scope>
</reference>
<proteinExistence type="predicted"/>
<dbReference type="InterPro" id="IPR001296">
    <property type="entry name" value="Glyco_trans_1"/>
</dbReference>
<dbReference type="EMBL" id="CAFBMK010000257">
    <property type="protein sequence ID" value="CAB4942590.1"/>
    <property type="molecule type" value="Genomic_DNA"/>
</dbReference>
<dbReference type="Pfam" id="PF00534">
    <property type="entry name" value="Glycos_transf_1"/>
    <property type="match status" value="1"/>
</dbReference>
<dbReference type="Gene3D" id="3.40.50.2000">
    <property type="entry name" value="Glycogen Phosphorylase B"/>
    <property type="match status" value="2"/>
</dbReference>
<dbReference type="InterPro" id="IPR028098">
    <property type="entry name" value="Glyco_trans_4-like_N"/>
</dbReference>
<evidence type="ECO:0000313" key="3">
    <source>
        <dbReference type="EMBL" id="CAB4942590.1"/>
    </source>
</evidence>
<sequence length="448" mass="47773">MRVVIGLGFFPRGGSSHVARALGLGLPADGWDVTLLSGSLPGGHGDAGAFYSGLDVRPVVFGEDAPMQGSYEDRPGAPDRCFARIDDDEHERHVEAWSRALRDADAAGAAVLHLHHLTPLNEAAARVAPGVPVVGHLHGTELLMLERIADGAPDGWEHAEAWAARMRRWAGACERLLLLSPSQIDRAVDLLGVPRSACVVVPNGFEPEDFRPAPVDRRAFWRTHLVDEPRGWAPGRDAGTVAYSADDVAALDGAVVVLAVGRYTEVKRLPLLIRAFADAQARTRRRAALVVVGGHPGEWEGEHPLDAVEASGARDVFLAGWHDHDALPAFLNAADLQVLASVREQFGLVLVEGMACGLPAIAVDAYGPRDIVEPGETGWLVPPDDRAALADAIVAAVDDGEERARRGIAARRTARETWSWPALAHRVSAVLEDAAGVGEPADARSALR</sequence>
<dbReference type="PANTHER" id="PTHR45947">
    <property type="entry name" value="SULFOQUINOVOSYL TRANSFERASE SQD2"/>
    <property type="match status" value="1"/>
</dbReference>
<dbReference type="InterPro" id="IPR050194">
    <property type="entry name" value="Glycosyltransferase_grp1"/>
</dbReference>